<organism evidence="4">
    <name type="scientific">Hirondellea gigas</name>
    <dbReference type="NCBI Taxonomy" id="1518452"/>
    <lineage>
        <taxon>Eukaryota</taxon>
        <taxon>Metazoa</taxon>
        <taxon>Ecdysozoa</taxon>
        <taxon>Arthropoda</taxon>
        <taxon>Crustacea</taxon>
        <taxon>Multicrustacea</taxon>
        <taxon>Malacostraca</taxon>
        <taxon>Eumalacostraca</taxon>
        <taxon>Peracarida</taxon>
        <taxon>Amphipoda</taxon>
        <taxon>Amphilochidea</taxon>
        <taxon>Lysianassida</taxon>
        <taxon>Lysianassidira</taxon>
        <taxon>Lysianassoidea</taxon>
        <taxon>Lysianassidae</taxon>
        <taxon>Hirondellea</taxon>
    </lineage>
</organism>
<feature type="signal peptide" evidence="2">
    <location>
        <begin position="1"/>
        <end position="17"/>
    </location>
</feature>
<name>A0A6A7G8W8_9CRUS</name>
<feature type="chain" id="PRO_5025594233" evidence="2">
    <location>
        <begin position="18"/>
        <end position="187"/>
    </location>
</feature>
<dbReference type="EMBL" id="IACT01008108">
    <property type="protein sequence ID" value="LAC27220.1"/>
    <property type="molecule type" value="mRNA"/>
</dbReference>
<evidence type="ECO:0000256" key="2">
    <source>
        <dbReference type="SAM" id="SignalP"/>
    </source>
</evidence>
<dbReference type="InterPro" id="IPR004145">
    <property type="entry name" value="DUF243"/>
</dbReference>
<sequence length="187" mass="20413">MNRAVAIVLLAASAALAAPQYNAPQRTYPPCGDELVRRIDGKCVQPIITRNLFLYNAPAPKIRYGPIPYIPEPKIHYNYVFVRTPSAVNAPTPIVIPPPQQKTLIYLLSRRPAPHEQELIELPSTPSQPEVYFVNYNDGDNPLLPGGIDLQTALSQSSVDGGHFGDSAEGGFGNSREGSFDIRAGYN</sequence>
<dbReference type="PANTHER" id="PTHR31927">
    <property type="entry name" value="FI07246P-RELATED-RELATED"/>
    <property type="match status" value="1"/>
</dbReference>
<evidence type="ECO:0000259" key="3">
    <source>
        <dbReference type="SMART" id="SM00690"/>
    </source>
</evidence>
<dbReference type="SMART" id="SM00690">
    <property type="entry name" value="DM5"/>
    <property type="match status" value="1"/>
</dbReference>
<protein>
    <submittedName>
        <fullName evidence="4">Protein FAM98A-like</fullName>
    </submittedName>
</protein>
<dbReference type="AlphaFoldDB" id="A0A6A7G8W8"/>
<dbReference type="GO" id="GO:0008010">
    <property type="term" value="F:structural constituent of chitin-based larval cuticle"/>
    <property type="evidence" value="ECO:0007669"/>
    <property type="project" value="TreeGrafter"/>
</dbReference>
<accession>A0A6A7G8W8</accession>
<keyword evidence="2" id="KW-0732">Signal</keyword>
<reference evidence="4" key="1">
    <citation type="submission" date="2017-11" db="EMBL/GenBank/DDBJ databases">
        <title>The sensing device of the deep-sea amphipod.</title>
        <authorList>
            <person name="Kobayashi H."/>
            <person name="Nagahama T."/>
            <person name="Arai W."/>
            <person name="Sasagawa Y."/>
            <person name="Umeda M."/>
            <person name="Hayashi T."/>
            <person name="Nikaido I."/>
            <person name="Watanabe H."/>
            <person name="Oguri K."/>
            <person name="Kitazato H."/>
            <person name="Fujioka K."/>
            <person name="Kido Y."/>
            <person name="Takami H."/>
        </authorList>
    </citation>
    <scope>NUCLEOTIDE SEQUENCE</scope>
    <source>
        <tissue evidence="4">Whole body</tissue>
    </source>
</reference>
<dbReference type="Pfam" id="PF03103">
    <property type="entry name" value="DUF243"/>
    <property type="match status" value="1"/>
</dbReference>
<evidence type="ECO:0000313" key="4">
    <source>
        <dbReference type="EMBL" id="LAC27220.1"/>
    </source>
</evidence>
<feature type="domain" description="DUF243" evidence="3">
    <location>
        <begin position="46"/>
        <end position="139"/>
    </location>
</feature>
<dbReference type="GO" id="GO:0040003">
    <property type="term" value="P:chitin-based cuticle development"/>
    <property type="evidence" value="ECO:0007669"/>
    <property type="project" value="TreeGrafter"/>
</dbReference>
<feature type="region of interest" description="Disordered" evidence="1">
    <location>
        <begin position="164"/>
        <end position="187"/>
    </location>
</feature>
<dbReference type="GO" id="GO:0062129">
    <property type="term" value="C:chitin-based extracellular matrix"/>
    <property type="evidence" value="ECO:0007669"/>
    <property type="project" value="TreeGrafter"/>
</dbReference>
<feature type="compositionally biased region" description="Gly residues" evidence="1">
    <location>
        <begin position="164"/>
        <end position="173"/>
    </location>
</feature>
<proteinExistence type="evidence at transcript level"/>
<dbReference type="PANTHER" id="PTHR31927:SF2">
    <property type="entry name" value="FI07246P-RELATED"/>
    <property type="match status" value="1"/>
</dbReference>
<evidence type="ECO:0000256" key="1">
    <source>
        <dbReference type="SAM" id="MobiDB-lite"/>
    </source>
</evidence>